<proteinExistence type="predicted"/>
<sequence>MAPISRRTSMALMAGTLAVPRIARAESQYLDSQGRGLRGYDPVAYFKEEEAIPGLPSIQTEHDGAIWQFEFDGNQTAFEAEPEKFLPQYGGFCAEGISRGFKRVSDPTVWVMVNDKLYVHYSIEAQNRWAEGIRENIRQGDKNWPELREL</sequence>
<gene>
    <name evidence="1" type="ORF">GO499_02475</name>
</gene>
<name>A0A6P1SWU2_9RHOB</name>
<evidence type="ECO:0000313" key="2">
    <source>
        <dbReference type="Proteomes" id="UP000464495"/>
    </source>
</evidence>
<dbReference type="AlphaFoldDB" id="A0A6P1SWU2"/>
<dbReference type="EMBL" id="CP046620">
    <property type="protein sequence ID" value="QHQ34130.1"/>
    <property type="molecule type" value="Genomic_DNA"/>
</dbReference>
<evidence type="ECO:0000313" key="1">
    <source>
        <dbReference type="EMBL" id="QHQ34130.1"/>
    </source>
</evidence>
<organism evidence="1 2">
    <name type="scientific">Algicella marina</name>
    <dbReference type="NCBI Taxonomy" id="2683284"/>
    <lineage>
        <taxon>Bacteria</taxon>
        <taxon>Pseudomonadati</taxon>
        <taxon>Pseudomonadota</taxon>
        <taxon>Alphaproteobacteria</taxon>
        <taxon>Rhodobacterales</taxon>
        <taxon>Paracoccaceae</taxon>
        <taxon>Algicella</taxon>
    </lineage>
</organism>
<dbReference type="KEGG" id="amaq:GO499_02475"/>
<dbReference type="NCBIfam" id="NF041384">
    <property type="entry name" value="YHS_seleno_dom"/>
    <property type="match status" value="1"/>
</dbReference>
<dbReference type="RefSeq" id="WP_161860701.1">
    <property type="nucleotide sequence ID" value="NZ_CP046620.1"/>
</dbReference>
<reference evidence="1 2" key="1">
    <citation type="submission" date="2019-12" db="EMBL/GenBank/DDBJ databases">
        <title>Complete genome sequence of Algicella marina strain 9Alg 56(T) isolated from the red alga Tichocarpus crinitus.</title>
        <authorList>
            <person name="Kim S.-G."/>
            <person name="Nedashkovskaya O.I."/>
        </authorList>
    </citation>
    <scope>NUCLEOTIDE SEQUENCE [LARGE SCALE GENOMIC DNA]</scope>
    <source>
        <strain evidence="1 2">9Alg 56</strain>
    </source>
</reference>
<accession>A0A6P1SWU2</accession>
<dbReference type="Proteomes" id="UP000464495">
    <property type="component" value="Chromosome"/>
</dbReference>
<keyword evidence="2" id="KW-1185">Reference proteome</keyword>
<protein>
    <submittedName>
        <fullName evidence="1">YHS domain protein</fullName>
    </submittedName>
</protein>